<protein>
    <submittedName>
        <fullName evidence="1">Uncharacterized protein</fullName>
    </submittedName>
</protein>
<sequence>MFQSLKLSQQLFLVVDLITVTPSFLISPVKTLLNFNASRIVWQW</sequence>
<gene>
    <name evidence="1" type="ORF">NP493_75g03021</name>
</gene>
<accession>A0AAD9P9F6</accession>
<dbReference type="AlphaFoldDB" id="A0AAD9P9F6"/>
<name>A0AAD9P9F6_RIDPI</name>
<evidence type="ECO:0000313" key="2">
    <source>
        <dbReference type="Proteomes" id="UP001209878"/>
    </source>
</evidence>
<proteinExistence type="predicted"/>
<evidence type="ECO:0000313" key="1">
    <source>
        <dbReference type="EMBL" id="KAK2190579.1"/>
    </source>
</evidence>
<dbReference type="Proteomes" id="UP001209878">
    <property type="component" value="Unassembled WGS sequence"/>
</dbReference>
<reference evidence="1" key="1">
    <citation type="journal article" date="2023" name="Mol. Biol. Evol.">
        <title>Third-Generation Sequencing Reveals the Adaptive Role of the Epigenome in Three Deep-Sea Polychaetes.</title>
        <authorList>
            <person name="Perez M."/>
            <person name="Aroh O."/>
            <person name="Sun Y."/>
            <person name="Lan Y."/>
            <person name="Juniper S.K."/>
            <person name="Young C.R."/>
            <person name="Angers B."/>
            <person name="Qian P.Y."/>
        </authorList>
    </citation>
    <scope>NUCLEOTIDE SEQUENCE</scope>
    <source>
        <strain evidence="1">R07B-5</strain>
    </source>
</reference>
<comment type="caution">
    <text evidence="1">The sequence shown here is derived from an EMBL/GenBank/DDBJ whole genome shotgun (WGS) entry which is preliminary data.</text>
</comment>
<dbReference type="EMBL" id="JAODUO010000075">
    <property type="protein sequence ID" value="KAK2190579.1"/>
    <property type="molecule type" value="Genomic_DNA"/>
</dbReference>
<keyword evidence="2" id="KW-1185">Reference proteome</keyword>
<organism evidence="1 2">
    <name type="scientific">Ridgeia piscesae</name>
    <name type="common">Tubeworm</name>
    <dbReference type="NCBI Taxonomy" id="27915"/>
    <lineage>
        <taxon>Eukaryota</taxon>
        <taxon>Metazoa</taxon>
        <taxon>Spiralia</taxon>
        <taxon>Lophotrochozoa</taxon>
        <taxon>Annelida</taxon>
        <taxon>Polychaeta</taxon>
        <taxon>Sedentaria</taxon>
        <taxon>Canalipalpata</taxon>
        <taxon>Sabellida</taxon>
        <taxon>Siboglinidae</taxon>
        <taxon>Ridgeia</taxon>
    </lineage>
</organism>